<proteinExistence type="predicted"/>
<evidence type="ECO:0000313" key="1">
    <source>
        <dbReference type="EMBL" id="KLJ08976.1"/>
    </source>
</evidence>
<keyword evidence="2" id="KW-1185">Reference proteome</keyword>
<dbReference type="Proteomes" id="UP000053573">
    <property type="component" value="Unassembled WGS sequence"/>
</dbReference>
<reference evidence="2" key="1">
    <citation type="journal article" date="2015" name="PLoS Genet.">
        <title>The dynamic genome and transcriptome of the human fungal pathogen Blastomyces and close relative Emmonsia.</title>
        <authorList>
            <person name="Munoz J.F."/>
            <person name="Gauthier G.M."/>
            <person name="Desjardins C.A."/>
            <person name="Gallo J.E."/>
            <person name="Holder J."/>
            <person name="Sullivan T.D."/>
            <person name="Marty A.J."/>
            <person name="Carmen J.C."/>
            <person name="Chen Z."/>
            <person name="Ding L."/>
            <person name="Gujja S."/>
            <person name="Magrini V."/>
            <person name="Misas E."/>
            <person name="Mitreva M."/>
            <person name="Priest M."/>
            <person name="Saif S."/>
            <person name="Whiston E.A."/>
            <person name="Young S."/>
            <person name="Zeng Q."/>
            <person name="Goldman W.E."/>
            <person name="Mardis E.R."/>
            <person name="Taylor J.W."/>
            <person name="McEwen J.G."/>
            <person name="Clay O.K."/>
            <person name="Klein B.S."/>
            <person name="Cuomo C.A."/>
        </authorList>
    </citation>
    <scope>NUCLEOTIDE SEQUENCE [LARGE SCALE GENOMIC DNA]</scope>
    <source>
        <strain evidence="2">UAMH 139</strain>
    </source>
</reference>
<gene>
    <name evidence="1" type="ORF">EMPG_15595</name>
</gene>
<dbReference type="AlphaFoldDB" id="A0A0H1BIH2"/>
<protein>
    <submittedName>
        <fullName evidence="1">Uncharacterized protein</fullName>
    </submittedName>
</protein>
<evidence type="ECO:0000313" key="2">
    <source>
        <dbReference type="Proteomes" id="UP000053573"/>
    </source>
</evidence>
<sequence length="77" mass="8095">MEDQSIDTMLKEFAGNYSIFEMGYAMGEEDGVGTNSLPITIDDGDLLHGSNGGVERKVDDGVIVGGGGSEQIVRLSV</sequence>
<dbReference type="STRING" id="2060906.A0A0H1BIH2"/>
<comment type="caution">
    <text evidence="1">The sequence shown here is derived from an EMBL/GenBank/DDBJ whole genome shotgun (WGS) entry which is preliminary data.</text>
</comment>
<name>A0A0H1BIH2_9EURO</name>
<accession>A0A0H1BIH2</accession>
<dbReference type="EMBL" id="LDEV01002475">
    <property type="protein sequence ID" value="KLJ08976.1"/>
    <property type="molecule type" value="Genomic_DNA"/>
</dbReference>
<organism evidence="1 2">
    <name type="scientific">Blastomyces silverae</name>
    <dbReference type="NCBI Taxonomy" id="2060906"/>
    <lineage>
        <taxon>Eukaryota</taxon>
        <taxon>Fungi</taxon>
        <taxon>Dikarya</taxon>
        <taxon>Ascomycota</taxon>
        <taxon>Pezizomycotina</taxon>
        <taxon>Eurotiomycetes</taxon>
        <taxon>Eurotiomycetidae</taxon>
        <taxon>Onygenales</taxon>
        <taxon>Ajellomycetaceae</taxon>
        <taxon>Blastomyces</taxon>
    </lineage>
</organism>